<protein>
    <submittedName>
        <fullName evidence="1">Uncharacterized protein</fullName>
    </submittedName>
</protein>
<dbReference type="EMBL" id="RBWW01000003">
    <property type="protein sequence ID" value="RKS75941.1"/>
    <property type="molecule type" value="Genomic_DNA"/>
</dbReference>
<accession>A0A495QRE6</accession>
<organism evidence="1 2">
    <name type="scientific">Haloarcula quadrata</name>
    <dbReference type="NCBI Taxonomy" id="182779"/>
    <lineage>
        <taxon>Archaea</taxon>
        <taxon>Methanobacteriati</taxon>
        <taxon>Methanobacteriota</taxon>
        <taxon>Stenosarchaea group</taxon>
        <taxon>Halobacteria</taxon>
        <taxon>Halobacteriales</taxon>
        <taxon>Haloarculaceae</taxon>
        <taxon>Haloarcula</taxon>
    </lineage>
</organism>
<name>A0A495QRE6_9EURY</name>
<proteinExistence type="predicted"/>
<comment type="caution">
    <text evidence="1">The sequence shown here is derived from an EMBL/GenBank/DDBJ whole genome shotgun (WGS) entry which is preliminary data.</text>
</comment>
<dbReference type="AlphaFoldDB" id="A0A495QRE6"/>
<keyword evidence="2" id="KW-1185">Reference proteome</keyword>
<gene>
    <name evidence="1" type="ORF">BDK61_4563</name>
</gene>
<dbReference type="Proteomes" id="UP000268233">
    <property type="component" value="Unassembled WGS sequence"/>
</dbReference>
<evidence type="ECO:0000313" key="2">
    <source>
        <dbReference type="Proteomes" id="UP000268233"/>
    </source>
</evidence>
<evidence type="ECO:0000313" key="1">
    <source>
        <dbReference type="EMBL" id="RKS75941.1"/>
    </source>
</evidence>
<reference evidence="1 2" key="1">
    <citation type="submission" date="2018-10" db="EMBL/GenBank/DDBJ databases">
        <title>Genomic Encyclopedia of Archaeal and Bacterial Type Strains, Phase II (KMG-II): from individual species to whole genera.</title>
        <authorList>
            <person name="Goeker M."/>
        </authorList>
    </citation>
    <scope>NUCLEOTIDE SEQUENCE [LARGE SCALE GENOMIC DNA]</scope>
    <source>
        <strain evidence="1 2">DSM 11927</strain>
    </source>
</reference>
<sequence>MGEQIFIERSYVVTVRDRQLVAPVAAVIRFLVWRGWPTLGSAYTWALARDRCERQRREV</sequence>